<organism evidence="1 2">
    <name type="scientific">Bacillus salipaludis</name>
    <dbReference type="NCBI Taxonomy" id="2547811"/>
    <lineage>
        <taxon>Bacteria</taxon>
        <taxon>Bacillati</taxon>
        <taxon>Bacillota</taxon>
        <taxon>Bacilli</taxon>
        <taxon>Bacillales</taxon>
        <taxon>Bacillaceae</taxon>
        <taxon>Bacillus</taxon>
    </lineage>
</organism>
<gene>
    <name evidence="1" type="ORF">ACJEBI_22800</name>
</gene>
<dbReference type="Proteomes" id="UP001623041">
    <property type="component" value="Unassembled WGS sequence"/>
</dbReference>
<name>A0ABW8RL94_9BACI</name>
<dbReference type="Pfam" id="PF13027">
    <property type="entry name" value="DUF3888"/>
    <property type="match status" value="1"/>
</dbReference>
<dbReference type="InterPro" id="IPR024984">
    <property type="entry name" value="DUF3888"/>
</dbReference>
<evidence type="ECO:0000313" key="2">
    <source>
        <dbReference type="Proteomes" id="UP001623041"/>
    </source>
</evidence>
<dbReference type="EMBL" id="JBJHQH010000021">
    <property type="protein sequence ID" value="MFK9094288.1"/>
    <property type="molecule type" value="Genomic_DNA"/>
</dbReference>
<protein>
    <submittedName>
        <fullName evidence="1">DUF3888 domain-containing protein</fullName>
    </submittedName>
</protein>
<dbReference type="RefSeq" id="WP_406582759.1">
    <property type="nucleotide sequence ID" value="NZ_JBJHQH010000021.1"/>
</dbReference>
<reference evidence="1 2" key="1">
    <citation type="submission" date="2024-11" db="EMBL/GenBank/DDBJ databases">
        <authorList>
            <person name="Lucas J.A."/>
        </authorList>
    </citation>
    <scope>NUCLEOTIDE SEQUENCE [LARGE SCALE GENOMIC DNA]</scope>
    <source>
        <strain evidence="1 2">Z 5.4</strain>
    </source>
</reference>
<comment type="caution">
    <text evidence="1">The sequence shown here is derived from an EMBL/GenBank/DDBJ whole genome shotgun (WGS) entry which is preliminary data.</text>
</comment>
<accession>A0ABW8RL94</accession>
<proteinExistence type="predicted"/>
<evidence type="ECO:0000313" key="1">
    <source>
        <dbReference type="EMBL" id="MFK9094288.1"/>
    </source>
</evidence>
<sequence>MKNIVILFLVFSGIFLPVQLANANVLMKSEDVSSMQINRTSGGTRTFNENDGIEEFVIRKVVEWINTTSPVKVATELDNKKTPISLLKIKMKNGDVAIIEPAYDCHVQNQTKFCTLADGDVILNQNNQKVRLKSVQLFDWLLTGWKQESTKPPQDTKEMMVHDILMLFLGPEIDKAVSKYYSKYLTYSPSVYPYQVEIVNLKRIGGFRTFHFLITLEITPVVGPHISVGKDRLTFEIAPTIIPGQIKLKKFEHLETHELPPHWQHIVKH</sequence>
<keyword evidence="2" id="KW-1185">Reference proteome</keyword>